<feature type="domain" description="NB-ARC" evidence="6">
    <location>
        <begin position="180"/>
        <end position="290"/>
    </location>
</feature>
<accession>A0A3L6SPH2</accession>
<dbReference type="GO" id="GO:0006952">
    <property type="term" value="P:defense response"/>
    <property type="evidence" value="ECO:0007669"/>
    <property type="project" value="UniProtKB-KW"/>
</dbReference>
<keyword evidence="9" id="KW-1185">Reference proteome</keyword>
<dbReference type="Gene3D" id="1.20.5.4130">
    <property type="match status" value="1"/>
</dbReference>
<evidence type="ECO:0000256" key="4">
    <source>
        <dbReference type="ARBA" id="ARBA00022741"/>
    </source>
</evidence>
<dbReference type="Gene3D" id="3.40.50.300">
    <property type="entry name" value="P-loop containing nucleotide triphosphate hydrolases"/>
    <property type="match status" value="1"/>
</dbReference>
<evidence type="ECO:0000256" key="1">
    <source>
        <dbReference type="ARBA" id="ARBA00008894"/>
    </source>
</evidence>
<sequence length="296" mass="33138">MESAAQSLVGNVGQLLGAEYRLLRGVGGEVAELRDDLATMNALLHMQSEVDEGAVDHFVREWMKQLRELAYDAEDCVNHYKLRIKCRSTGDMRTRLKHMFETLFPRHRLAGEIRALRARAIAVSERHARYCANRDALCRSTPVMAASMVSARALRPGDVVVAELHHQPIGIDGQVDTLARQLKAEVDGERQLKVFSIVGFGGLGKTTLAMEVCRRLEPEFPCQAMVAVSQAFEAGRDVVALLKRMLQQIVKPKMENEKGVKEEEALGDIDGLDGKKLFDKLTEIVKHKRYDIHLLP</sequence>
<gene>
    <name evidence="8" type="ORF">C2845_PM07G38950</name>
</gene>
<organism evidence="8 9">
    <name type="scientific">Panicum miliaceum</name>
    <name type="common">Proso millet</name>
    <name type="synonym">Broomcorn millet</name>
    <dbReference type="NCBI Taxonomy" id="4540"/>
    <lineage>
        <taxon>Eukaryota</taxon>
        <taxon>Viridiplantae</taxon>
        <taxon>Streptophyta</taxon>
        <taxon>Embryophyta</taxon>
        <taxon>Tracheophyta</taxon>
        <taxon>Spermatophyta</taxon>
        <taxon>Magnoliopsida</taxon>
        <taxon>Liliopsida</taxon>
        <taxon>Poales</taxon>
        <taxon>Poaceae</taxon>
        <taxon>PACMAD clade</taxon>
        <taxon>Panicoideae</taxon>
        <taxon>Panicodae</taxon>
        <taxon>Paniceae</taxon>
        <taxon>Panicinae</taxon>
        <taxon>Panicum</taxon>
        <taxon>Panicum sect. Panicum</taxon>
    </lineage>
</organism>
<comment type="similarity">
    <text evidence="1">Belongs to the disease resistance NB-LRR family.</text>
</comment>
<evidence type="ECO:0000256" key="5">
    <source>
        <dbReference type="ARBA" id="ARBA00022821"/>
    </source>
</evidence>
<reference evidence="9" key="1">
    <citation type="journal article" date="2019" name="Nat. Commun.">
        <title>The genome of broomcorn millet.</title>
        <authorList>
            <person name="Zou C."/>
            <person name="Miki D."/>
            <person name="Li D."/>
            <person name="Tang Q."/>
            <person name="Xiao L."/>
            <person name="Rajput S."/>
            <person name="Deng P."/>
            <person name="Jia W."/>
            <person name="Huang R."/>
            <person name="Zhang M."/>
            <person name="Sun Y."/>
            <person name="Hu J."/>
            <person name="Fu X."/>
            <person name="Schnable P.S."/>
            <person name="Li F."/>
            <person name="Zhang H."/>
            <person name="Feng B."/>
            <person name="Zhu X."/>
            <person name="Liu R."/>
            <person name="Schnable J.C."/>
            <person name="Zhu J.-K."/>
            <person name="Zhang H."/>
        </authorList>
    </citation>
    <scope>NUCLEOTIDE SEQUENCE [LARGE SCALE GENOMIC DNA]</scope>
</reference>
<evidence type="ECO:0000313" key="9">
    <source>
        <dbReference type="Proteomes" id="UP000275267"/>
    </source>
</evidence>
<dbReference type="SUPFAM" id="SSF52540">
    <property type="entry name" value="P-loop containing nucleoside triphosphate hydrolases"/>
    <property type="match status" value="1"/>
</dbReference>
<dbReference type="AlphaFoldDB" id="A0A3L6SPH2"/>
<dbReference type="PANTHER" id="PTHR19338">
    <property type="entry name" value="TRANSLOCASE OF INNER MITOCHONDRIAL MEMBRANE 13 HOMOLOG"/>
    <property type="match status" value="1"/>
</dbReference>
<evidence type="ECO:0000259" key="7">
    <source>
        <dbReference type="Pfam" id="PF18052"/>
    </source>
</evidence>
<evidence type="ECO:0000259" key="6">
    <source>
        <dbReference type="Pfam" id="PF00931"/>
    </source>
</evidence>
<dbReference type="Proteomes" id="UP000275267">
    <property type="component" value="Unassembled WGS sequence"/>
</dbReference>
<dbReference type="InterPro" id="IPR038005">
    <property type="entry name" value="RX-like_CC"/>
</dbReference>
<name>A0A3L6SPH2_PANMI</name>
<dbReference type="STRING" id="4540.A0A3L6SPH2"/>
<dbReference type="GO" id="GO:0043531">
    <property type="term" value="F:ADP binding"/>
    <property type="evidence" value="ECO:0007669"/>
    <property type="project" value="InterPro"/>
</dbReference>
<dbReference type="InterPro" id="IPR041118">
    <property type="entry name" value="Rx_N"/>
</dbReference>
<dbReference type="EMBL" id="PQIB02000004">
    <property type="protein sequence ID" value="RLN23373.1"/>
    <property type="molecule type" value="Genomic_DNA"/>
</dbReference>
<comment type="caution">
    <text evidence="8">The sequence shown here is derived from an EMBL/GenBank/DDBJ whole genome shotgun (WGS) entry which is preliminary data.</text>
</comment>
<dbReference type="CDD" id="cd14798">
    <property type="entry name" value="RX-CC_like"/>
    <property type="match status" value="1"/>
</dbReference>
<dbReference type="OrthoDB" id="3027644at2759"/>
<dbReference type="InterPro" id="IPR027417">
    <property type="entry name" value="P-loop_NTPase"/>
</dbReference>
<keyword evidence="5" id="KW-0611">Plant defense</keyword>
<keyword evidence="3" id="KW-0677">Repeat</keyword>
<proteinExistence type="inferred from homology"/>
<evidence type="ECO:0000256" key="3">
    <source>
        <dbReference type="ARBA" id="ARBA00022737"/>
    </source>
</evidence>
<keyword evidence="4" id="KW-0547">Nucleotide-binding</keyword>
<evidence type="ECO:0000313" key="8">
    <source>
        <dbReference type="EMBL" id="RLN23373.1"/>
    </source>
</evidence>
<feature type="domain" description="Disease resistance N-terminal" evidence="7">
    <location>
        <begin position="5"/>
        <end position="91"/>
    </location>
</feature>
<keyword evidence="2" id="KW-0433">Leucine-rich repeat</keyword>
<dbReference type="Pfam" id="PF18052">
    <property type="entry name" value="Rx_N"/>
    <property type="match status" value="1"/>
</dbReference>
<protein>
    <submittedName>
        <fullName evidence="8">Uncharacterized protein</fullName>
    </submittedName>
</protein>
<dbReference type="PANTHER" id="PTHR19338:SF48">
    <property type="entry name" value="OS12G0166600 PROTEIN"/>
    <property type="match status" value="1"/>
</dbReference>
<dbReference type="InterPro" id="IPR002182">
    <property type="entry name" value="NB-ARC"/>
</dbReference>
<dbReference type="Pfam" id="PF00931">
    <property type="entry name" value="NB-ARC"/>
    <property type="match status" value="1"/>
</dbReference>
<evidence type="ECO:0000256" key="2">
    <source>
        <dbReference type="ARBA" id="ARBA00022614"/>
    </source>
</evidence>